<protein>
    <submittedName>
        <fullName evidence="1">Uncharacterized protein</fullName>
    </submittedName>
</protein>
<dbReference type="AlphaFoldDB" id="A0A127P752"/>
<accession>A0A127P752</accession>
<evidence type="ECO:0000313" key="2">
    <source>
        <dbReference type="Proteomes" id="UP000072421"/>
    </source>
</evidence>
<gene>
    <name evidence="1" type="ORF">CFter6_0770</name>
</gene>
<evidence type="ECO:0000313" key="1">
    <source>
        <dbReference type="EMBL" id="AMO93495.1"/>
    </source>
</evidence>
<reference evidence="1 2" key="1">
    <citation type="submission" date="2015-11" db="EMBL/GenBank/DDBJ databases">
        <title>Exploring the genomic traits of fungus-feeding bacterial genus Collimonas.</title>
        <authorList>
            <person name="Song C."/>
            <person name="Schmidt R."/>
            <person name="de Jager V."/>
            <person name="Krzyzanowska D."/>
            <person name="Jongedijk E."/>
            <person name="Cankar K."/>
            <person name="Beekwilder J."/>
            <person name="van Veen A."/>
            <person name="de Boer W."/>
            <person name="van Veen J.A."/>
            <person name="Garbeva P."/>
        </authorList>
    </citation>
    <scope>NUCLEOTIDE SEQUENCE [LARGE SCALE GENOMIC DNA]</scope>
    <source>
        <strain evidence="1 2">Ter6</strain>
    </source>
</reference>
<proteinExistence type="predicted"/>
<dbReference type="Proteomes" id="UP000072421">
    <property type="component" value="Chromosome"/>
</dbReference>
<dbReference type="EMBL" id="CP013232">
    <property type="protein sequence ID" value="AMO93495.1"/>
    <property type="molecule type" value="Genomic_DNA"/>
</dbReference>
<sequence>MLREKVIRCWSFFLSGASFNAGIASRVYGYVPRSTRRYAFS</sequence>
<organism evidence="1">
    <name type="scientific">Collimonas fungivorans</name>
    <dbReference type="NCBI Taxonomy" id="158899"/>
    <lineage>
        <taxon>Bacteria</taxon>
        <taxon>Pseudomonadati</taxon>
        <taxon>Pseudomonadota</taxon>
        <taxon>Betaproteobacteria</taxon>
        <taxon>Burkholderiales</taxon>
        <taxon>Oxalobacteraceae</taxon>
        <taxon>Collimonas</taxon>
    </lineage>
</organism>
<name>A0A127P752_9BURK</name>